<organism evidence="2 3">
    <name type="scientific">Acacia crassicarpa</name>
    <name type="common">northern wattle</name>
    <dbReference type="NCBI Taxonomy" id="499986"/>
    <lineage>
        <taxon>Eukaryota</taxon>
        <taxon>Viridiplantae</taxon>
        <taxon>Streptophyta</taxon>
        <taxon>Embryophyta</taxon>
        <taxon>Tracheophyta</taxon>
        <taxon>Spermatophyta</taxon>
        <taxon>Magnoliopsida</taxon>
        <taxon>eudicotyledons</taxon>
        <taxon>Gunneridae</taxon>
        <taxon>Pentapetalae</taxon>
        <taxon>rosids</taxon>
        <taxon>fabids</taxon>
        <taxon>Fabales</taxon>
        <taxon>Fabaceae</taxon>
        <taxon>Caesalpinioideae</taxon>
        <taxon>mimosoid clade</taxon>
        <taxon>Acacieae</taxon>
        <taxon>Acacia</taxon>
    </lineage>
</organism>
<dbReference type="EMBL" id="JAWXYG010000011">
    <property type="protein sequence ID" value="KAK4258810.1"/>
    <property type="molecule type" value="Genomic_DNA"/>
</dbReference>
<dbReference type="Pfam" id="PF00646">
    <property type="entry name" value="F-box"/>
    <property type="match status" value="1"/>
</dbReference>
<feature type="domain" description="F-box" evidence="1">
    <location>
        <begin position="5"/>
        <end position="50"/>
    </location>
</feature>
<dbReference type="CDD" id="cd22157">
    <property type="entry name" value="F-box_AtFBW1-like"/>
    <property type="match status" value="1"/>
</dbReference>
<dbReference type="SMART" id="SM00256">
    <property type="entry name" value="FBOX"/>
    <property type="match status" value="1"/>
</dbReference>
<dbReference type="InterPro" id="IPR017451">
    <property type="entry name" value="F-box-assoc_interact_dom"/>
</dbReference>
<dbReference type="SUPFAM" id="SSF81383">
    <property type="entry name" value="F-box domain"/>
    <property type="match status" value="1"/>
</dbReference>
<dbReference type="InterPro" id="IPR050796">
    <property type="entry name" value="SCF_F-box_component"/>
</dbReference>
<sequence length="208" mass="23830">MERINGAAPYLPEEIIINILKRLPVKSLIRFRCVCKHWENLFKNPFFIAAHLCQSNQNPSFIFSHDYLLNTLPLRLLDCEMQLRDVQKARPFDSFASRSCFNIVGSSNGLLCFVIRLCPRFPFSLLIWNPVTGDGREVPVSRIVDMDKDHYVLGFGFSPLDNDYKIVSIYGKNRSVVSGVDLYSLSRDSWKEIEVRNLGNLSLVNGLL</sequence>
<dbReference type="Gene3D" id="1.20.1280.50">
    <property type="match status" value="1"/>
</dbReference>
<gene>
    <name evidence="2" type="ORF">QN277_005216</name>
</gene>
<protein>
    <recommendedName>
        <fullName evidence="1">F-box domain-containing protein</fullName>
    </recommendedName>
</protein>
<evidence type="ECO:0000313" key="3">
    <source>
        <dbReference type="Proteomes" id="UP001293593"/>
    </source>
</evidence>
<dbReference type="InterPro" id="IPR001810">
    <property type="entry name" value="F-box_dom"/>
</dbReference>
<dbReference type="PANTHER" id="PTHR31672:SF13">
    <property type="entry name" value="F-BOX PROTEIN CPR30-LIKE"/>
    <property type="match status" value="1"/>
</dbReference>
<name>A0AAE1IW30_9FABA</name>
<keyword evidence="3" id="KW-1185">Reference proteome</keyword>
<reference evidence="2" key="1">
    <citation type="submission" date="2023-10" db="EMBL/GenBank/DDBJ databases">
        <title>Chromosome-level genome of the transformable northern wattle, Acacia crassicarpa.</title>
        <authorList>
            <person name="Massaro I."/>
            <person name="Sinha N.R."/>
            <person name="Poethig S."/>
            <person name="Leichty A.R."/>
        </authorList>
    </citation>
    <scope>NUCLEOTIDE SEQUENCE</scope>
    <source>
        <strain evidence="2">Acra3RX</strain>
        <tissue evidence="2">Leaf</tissue>
    </source>
</reference>
<proteinExistence type="predicted"/>
<dbReference type="InterPro" id="IPR036047">
    <property type="entry name" value="F-box-like_dom_sf"/>
</dbReference>
<evidence type="ECO:0000259" key="1">
    <source>
        <dbReference type="PROSITE" id="PS50181"/>
    </source>
</evidence>
<dbReference type="Proteomes" id="UP001293593">
    <property type="component" value="Unassembled WGS sequence"/>
</dbReference>
<evidence type="ECO:0000313" key="2">
    <source>
        <dbReference type="EMBL" id="KAK4258810.1"/>
    </source>
</evidence>
<comment type="caution">
    <text evidence="2">The sequence shown here is derived from an EMBL/GenBank/DDBJ whole genome shotgun (WGS) entry which is preliminary data.</text>
</comment>
<dbReference type="InterPro" id="IPR006527">
    <property type="entry name" value="F-box-assoc_dom_typ1"/>
</dbReference>
<dbReference type="NCBIfam" id="TIGR01640">
    <property type="entry name" value="F_box_assoc_1"/>
    <property type="match status" value="1"/>
</dbReference>
<dbReference type="PROSITE" id="PS50181">
    <property type="entry name" value="FBOX"/>
    <property type="match status" value="1"/>
</dbReference>
<dbReference type="AlphaFoldDB" id="A0AAE1IW30"/>
<accession>A0AAE1IW30</accession>
<dbReference type="Pfam" id="PF07734">
    <property type="entry name" value="FBA_1"/>
    <property type="match status" value="1"/>
</dbReference>
<dbReference type="PANTHER" id="PTHR31672">
    <property type="entry name" value="BNACNNG10540D PROTEIN"/>
    <property type="match status" value="1"/>
</dbReference>